<evidence type="ECO:0000313" key="2">
    <source>
        <dbReference type="Proteomes" id="UP000192511"/>
    </source>
</evidence>
<comment type="caution">
    <text evidence="1">The sequence shown here is derived from an EMBL/GenBank/DDBJ whole genome shotgun (WGS) entry which is preliminary data.</text>
</comment>
<gene>
    <name evidence="1" type="ORF">A6J39_011465</name>
</gene>
<protein>
    <recommendedName>
        <fullName evidence="3">Ankyrin repeat domain-containing protein</fullName>
    </recommendedName>
</protein>
<dbReference type="GeneID" id="98065893"/>
<dbReference type="Proteomes" id="UP000192511">
    <property type="component" value="Unassembled WGS sequence"/>
</dbReference>
<accession>A0AAX0WTY9</accession>
<dbReference type="Gene3D" id="1.25.40.20">
    <property type="entry name" value="Ankyrin repeat-containing domain"/>
    <property type="match status" value="1"/>
</dbReference>
<organism evidence="1 2">
    <name type="scientific">Legionella anisa</name>
    <dbReference type="NCBI Taxonomy" id="28082"/>
    <lineage>
        <taxon>Bacteria</taxon>
        <taxon>Pseudomonadati</taxon>
        <taxon>Pseudomonadota</taxon>
        <taxon>Gammaproteobacteria</taxon>
        <taxon>Legionellales</taxon>
        <taxon>Legionellaceae</taxon>
        <taxon>Legionella</taxon>
    </lineage>
</organism>
<dbReference type="RefSeq" id="WP_058388499.1">
    <property type="nucleotide sequence ID" value="NZ_CAAAHR010000004.1"/>
</dbReference>
<evidence type="ECO:0000313" key="1">
    <source>
        <dbReference type="EMBL" id="PNL61777.1"/>
    </source>
</evidence>
<dbReference type="AlphaFoldDB" id="A0AAX0WTY9"/>
<keyword evidence="2" id="KW-1185">Reference proteome</keyword>
<reference evidence="1" key="1">
    <citation type="submission" date="2017-12" db="EMBL/GenBank/DDBJ databases">
        <title>FDA dAtabase for Regulatory Grade micrObial Sequences (FDA-ARGOS): Supporting development and validation of Infectious Disease Dx tests.</title>
        <authorList>
            <person name="Kerrigan L."/>
            <person name="Tallon L.J."/>
            <person name="Sadzewicz L."/>
            <person name="Sengamalay N."/>
            <person name="Ott S."/>
            <person name="Godinez A."/>
            <person name="Nagaraj S."/>
            <person name="Vavikolanu K."/>
            <person name="Vyas G."/>
            <person name="Nadendla S."/>
            <person name="Aluvathingal J."/>
            <person name="Sichtig H."/>
        </authorList>
    </citation>
    <scope>NUCLEOTIDE SEQUENCE [LARGE SCALE GENOMIC DNA]</scope>
    <source>
        <strain evidence="1">FDAARGOS_200</strain>
    </source>
</reference>
<proteinExistence type="predicted"/>
<sequence length="460" mass="52281">MSRYKFESFEKAQKKLGRRIAGETNTYGIDGISRDVLEQLLQSKSEDDLALLEAYLNFRDPDGANIFLRAIHKCNFVFRDDLMENMRATSFLEIIDLFVNTDFLLKASEKLQKKYDSSYLKATNNFGETAVFLASSKKEGMVSALQLLLSDKHGRFKDQINQSNNSGYYPVDFVAAYSKPDNKGMQYRVYVKPTSLNAVLLLLAHGAELKLSNQNVIGMNTEAALIGDLFDDFSSYIECKKSTGNNLAHKIECTKRMAMHYRRLTPEVSLRCYMEAARDGDLGAMCDVLILLQEREKLKNPQNYQEIVLSSYRPDMEQIRQITACSQLKEPKEVREYALHFLAQMAYQEIVSGKRENDMSKLDHALKHFTALEGEHAKDPQLLSMKEELEKHRARIMHKQPPSLQSTQETSVPIQPVSDGLHAISGCRQSAEVSVRTNSMFKPLVEKVDKTDPSVSPAMR</sequence>
<evidence type="ECO:0008006" key="3">
    <source>
        <dbReference type="Google" id="ProtNLM"/>
    </source>
</evidence>
<dbReference type="EMBL" id="NBTX02000004">
    <property type="protein sequence ID" value="PNL61777.1"/>
    <property type="molecule type" value="Genomic_DNA"/>
</dbReference>
<dbReference type="InterPro" id="IPR036770">
    <property type="entry name" value="Ankyrin_rpt-contain_sf"/>
</dbReference>
<name>A0AAX0WTY9_9GAMM</name>